<dbReference type="AlphaFoldDB" id="X1ITM0"/>
<protein>
    <submittedName>
        <fullName evidence="1">Uncharacterized protein</fullName>
    </submittedName>
</protein>
<accession>X1ITM0</accession>
<name>X1ITM0_9ZZZZ</name>
<comment type="caution">
    <text evidence="1">The sequence shown here is derived from an EMBL/GenBank/DDBJ whole genome shotgun (WGS) entry which is preliminary data.</text>
</comment>
<feature type="non-terminal residue" evidence="1">
    <location>
        <position position="55"/>
    </location>
</feature>
<proteinExistence type="predicted"/>
<sequence>MDNRRIQTVEEIQKEIRKSLPKRPKPKTRTEILDQIYKELLGVQVELESIKLKTK</sequence>
<evidence type="ECO:0000313" key="1">
    <source>
        <dbReference type="EMBL" id="GAH60888.1"/>
    </source>
</evidence>
<reference evidence="1" key="1">
    <citation type="journal article" date="2014" name="Front. Microbiol.">
        <title>High frequency of phylogenetically diverse reductive dehalogenase-homologous genes in deep subseafloor sedimentary metagenomes.</title>
        <authorList>
            <person name="Kawai M."/>
            <person name="Futagami T."/>
            <person name="Toyoda A."/>
            <person name="Takaki Y."/>
            <person name="Nishi S."/>
            <person name="Hori S."/>
            <person name="Arai W."/>
            <person name="Tsubouchi T."/>
            <person name="Morono Y."/>
            <person name="Uchiyama I."/>
            <person name="Ito T."/>
            <person name="Fujiyama A."/>
            <person name="Inagaki F."/>
            <person name="Takami H."/>
        </authorList>
    </citation>
    <scope>NUCLEOTIDE SEQUENCE</scope>
    <source>
        <strain evidence="1">Expedition CK06-06</strain>
    </source>
</reference>
<organism evidence="1">
    <name type="scientific">marine sediment metagenome</name>
    <dbReference type="NCBI Taxonomy" id="412755"/>
    <lineage>
        <taxon>unclassified sequences</taxon>
        <taxon>metagenomes</taxon>
        <taxon>ecological metagenomes</taxon>
    </lineage>
</organism>
<gene>
    <name evidence="1" type="ORF">S03H2_35200</name>
</gene>
<dbReference type="EMBL" id="BARU01021516">
    <property type="protein sequence ID" value="GAH60888.1"/>
    <property type="molecule type" value="Genomic_DNA"/>
</dbReference>